<dbReference type="GO" id="GO:0004040">
    <property type="term" value="F:amidase activity"/>
    <property type="evidence" value="ECO:0007669"/>
    <property type="project" value="UniProtKB-EC"/>
</dbReference>
<dbReference type="AlphaFoldDB" id="A0A2W5R3I8"/>
<organism evidence="3 4">
    <name type="scientific">Ancylobacter novellus</name>
    <name type="common">Thiobacillus novellus</name>
    <dbReference type="NCBI Taxonomy" id="921"/>
    <lineage>
        <taxon>Bacteria</taxon>
        <taxon>Pseudomonadati</taxon>
        <taxon>Pseudomonadota</taxon>
        <taxon>Alphaproteobacteria</taxon>
        <taxon>Hyphomicrobiales</taxon>
        <taxon>Xanthobacteraceae</taxon>
        <taxon>Ancylobacter</taxon>
    </lineage>
</organism>
<dbReference type="EMBL" id="QFQD01000009">
    <property type="protein sequence ID" value="PZQ84488.1"/>
    <property type="molecule type" value="Genomic_DNA"/>
</dbReference>
<sequence length="479" mass="51833">MSLMDESASELSRRIASRKTSPSEVMAAYLQRLPERNPAINAIVSPRDPDELMAQARALDDQPPAGWLHGLPMVVKDLVAVRGLRTTYGSPLYRDHVPDTDDLVAARLRAAGAVFTGKTNTPEWGHGSHSFNPVFGVTRNPYDHARTAGGSSGGAAAALAARLVPVSDGSDMMGSLRNPAAFCNIYGFRPSWGLVPADAEGDTFMATLATDGPMGRSVEDVARLLETLAGENPAVPFGQPRALYADRLTIDLRGLKVGWLADWGGAYPCEPGILDQCAQGLKVLEELGAHVEELAPPFPAEELWQAWIDLRGFLNAGSKGALWADAEKRALLKPETVWEIEFGQGVSAAQVYAASVTRSRWYARAAAMFQRYDLVVMPSAQVWPFPAEWRWPQAINGRAMDTYHRWMEVVVPVSLIGLPSLAVPCGFGPAGLPTGMQLIGAYGADAKVLAIGEQYHRATQWPERRPPGTESREAQDLPA</sequence>
<dbReference type="PANTHER" id="PTHR11895:SF76">
    <property type="entry name" value="INDOLEACETAMIDE HYDROLASE"/>
    <property type="match status" value="1"/>
</dbReference>
<feature type="region of interest" description="Disordered" evidence="1">
    <location>
        <begin position="460"/>
        <end position="479"/>
    </location>
</feature>
<feature type="compositionally biased region" description="Basic and acidic residues" evidence="1">
    <location>
        <begin position="462"/>
        <end position="479"/>
    </location>
</feature>
<dbReference type="NCBIfam" id="NF005686">
    <property type="entry name" value="PRK07486.1"/>
    <property type="match status" value="1"/>
</dbReference>
<name>A0A2W5R3I8_ANCNO</name>
<evidence type="ECO:0000259" key="2">
    <source>
        <dbReference type="Pfam" id="PF01425"/>
    </source>
</evidence>
<keyword evidence="3" id="KW-0378">Hydrolase</keyword>
<feature type="domain" description="Amidase" evidence="2">
    <location>
        <begin position="24"/>
        <end position="449"/>
    </location>
</feature>
<reference evidence="3 4" key="1">
    <citation type="submission" date="2017-08" db="EMBL/GenBank/DDBJ databases">
        <title>Infants hospitalized years apart are colonized by the same room-sourced microbial strains.</title>
        <authorList>
            <person name="Brooks B."/>
            <person name="Olm M.R."/>
            <person name="Firek B.A."/>
            <person name="Baker R."/>
            <person name="Thomas B.C."/>
            <person name="Morowitz M.J."/>
            <person name="Banfield J.F."/>
        </authorList>
    </citation>
    <scope>NUCLEOTIDE SEQUENCE [LARGE SCALE GENOMIC DNA]</scope>
    <source>
        <strain evidence="3">S2_005_001_R2_27</strain>
    </source>
</reference>
<gene>
    <name evidence="3" type="ORF">DI549_04780</name>
</gene>
<dbReference type="InterPro" id="IPR000120">
    <property type="entry name" value="Amidase"/>
</dbReference>
<evidence type="ECO:0000313" key="4">
    <source>
        <dbReference type="Proteomes" id="UP000248887"/>
    </source>
</evidence>
<protein>
    <submittedName>
        <fullName evidence="3">Amidase</fullName>
        <ecNumber evidence="3">3.5.1.4</ecNumber>
    </submittedName>
</protein>
<dbReference type="Pfam" id="PF01425">
    <property type="entry name" value="Amidase"/>
    <property type="match status" value="1"/>
</dbReference>
<accession>A0A2W5R3I8</accession>
<proteinExistence type="predicted"/>
<dbReference type="Gene3D" id="3.90.1300.10">
    <property type="entry name" value="Amidase signature (AS) domain"/>
    <property type="match status" value="1"/>
</dbReference>
<dbReference type="EC" id="3.5.1.4" evidence="3"/>
<dbReference type="InterPro" id="IPR023631">
    <property type="entry name" value="Amidase_dom"/>
</dbReference>
<evidence type="ECO:0000313" key="3">
    <source>
        <dbReference type="EMBL" id="PZQ84488.1"/>
    </source>
</evidence>
<dbReference type="Proteomes" id="UP000248887">
    <property type="component" value="Unassembled WGS sequence"/>
</dbReference>
<dbReference type="InterPro" id="IPR036928">
    <property type="entry name" value="AS_sf"/>
</dbReference>
<comment type="caution">
    <text evidence="3">The sequence shown here is derived from an EMBL/GenBank/DDBJ whole genome shotgun (WGS) entry which is preliminary data.</text>
</comment>
<dbReference type="SUPFAM" id="SSF75304">
    <property type="entry name" value="Amidase signature (AS) enzymes"/>
    <property type="match status" value="1"/>
</dbReference>
<dbReference type="PANTHER" id="PTHR11895">
    <property type="entry name" value="TRANSAMIDASE"/>
    <property type="match status" value="1"/>
</dbReference>
<evidence type="ECO:0000256" key="1">
    <source>
        <dbReference type="SAM" id="MobiDB-lite"/>
    </source>
</evidence>